<organism evidence="1 2">
    <name type="scientific">Thauera phenylacetica B4P</name>
    <dbReference type="NCBI Taxonomy" id="1234382"/>
    <lineage>
        <taxon>Bacteria</taxon>
        <taxon>Pseudomonadati</taxon>
        <taxon>Pseudomonadota</taxon>
        <taxon>Betaproteobacteria</taxon>
        <taxon>Rhodocyclales</taxon>
        <taxon>Zoogloeaceae</taxon>
        <taxon>Thauera</taxon>
    </lineage>
</organism>
<gene>
    <name evidence="1" type="ORF">C667_08408</name>
</gene>
<comment type="caution">
    <text evidence="1">The sequence shown here is derived from an EMBL/GenBank/DDBJ whole genome shotgun (WGS) entry which is preliminary data.</text>
</comment>
<dbReference type="RefSeq" id="WP_004360550.1">
    <property type="nucleotide sequence ID" value="NZ_AMXF01000043.1"/>
</dbReference>
<protein>
    <recommendedName>
        <fullName evidence="3">DUF2946 domain-containing protein</fullName>
    </recommendedName>
</protein>
<dbReference type="InterPro" id="IPR021332">
    <property type="entry name" value="DUF2944"/>
</dbReference>
<evidence type="ECO:0000313" key="2">
    <source>
        <dbReference type="Proteomes" id="UP000013047"/>
    </source>
</evidence>
<dbReference type="Pfam" id="PF11161">
    <property type="entry name" value="DUF2944"/>
    <property type="match status" value="1"/>
</dbReference>
<dbReference type="EMBL" id="AMXF01000043">
    <property type="protein sequence ID" value="ENO97518.1"/>
    <property type="molecule type" value="Genomic_DNA"/>
</dbReference>
<sequence>MSGAAVTPPNWPSGPSCHGWLALDARGAWRLRGEKISHAGLLAFLDAHYGADDRGRWFVQNGAQRVFVDLEAAPLILRLHPEGALLAHTGKAVIPRAPVLLDENGNAFLPTSDGPGMIDDRDLATFVAALRCARGDPPGEAALLAMLAGEMVAALFWQGLAVESCPRADIAQRLGYQSHPAP</sequence>
<accession>N6ZT70</accession>
<dbReference type="Proteomes" id="UP000013047">
    <property type="component" value="Unassembled WGS sequence"/>
</dbReference>
<evidence type="ECO:0008006" key="3">
    <source>
        <dbReference type="Google" id="ProtNLM"/>
    </source>
</evidence>
<dbReference type="AlphaFoldDB" id="N6ZT70"/>
<keyword evidence="2" id="KW-1185">Reference proteome</keyword>
<reference evidence="1 2" key="1">
    <citation type="submission" date="2012-09" db="EMBL/GenBank/DDBJ databases">
        <title>Draft Genome Sequences of 6 Strains from Genus Thauera.</title>
        <authorList>
            <person name="Liu B."/>
            <person name="Shapleigh J.P."/>
            <person name="Frostegard A.H."/>
        </authorList>
    </citation>
    <scope>NUCLEOTIDE SEQUENCE [LARGE SCALE GENOMIC DNA]</scope>
    <source>
        <strain evidence="1 2">B4P</strain>
    </source>
</reference>
<proteinExistence type="predicted"/>
<name>N6ZT70_9RHOO</name>
<evidence type="ECO:0000313" key="1">
    <source>
        <dbReference type="EMBL" id="ENO97518.1"/>
    </source>
</evidence>
<dbReference type="OrthoDB" id="7057642at2"/>